<evidence type="ECO:0000256" key="4">
    <source>
        <dbReference type="ARBA" id="ARBA00023136"/>
    </source>
</evidence>
<keyword evidence="4" id="KW-0472">Membrane</keyword>
<evidence type="ECO:0000256" key="3">
    <source>
        <dbReference type="ARBA" id="ARBA00022475"/>
    </source>
</evidence>
<dbReference type="Gene3D" id="3.40.190.100">
    <property type="entry name" value="Glycine betaine-binding periplasmic protein, domain 2"/>
    <property type="match status" value="1"/>
</dbReference>
<dbReference type="PANTHER" id="PTHR47737:SF1">
    <property type="entry name" value="GLYCINE BETAINE_PROLINE BETAINE TRANSPORT SYSTEM PERMEASE PROTEIN PROW"/>
    <property type="match status" value="1"/>
</dbReference>
<dbReference type="CDD" id="cd13639">
    <property type="entry name" value="PBP2_OpuAC_like"/>
    <property type="match status" value="1"/>
</dbReference>
<organism evidence="7 8">
    <name type="scientific">Sporosarcina siberiensis</name>
    <dbReference type="NCBI Taxonomy" id="1365606"/>
    <lineage>
        <taxon>Bacteria</taxon>
        <taxon>Bacillati</taxon>
        <taxon>Bacillota</taxon>
        <taxon>Bacilli</taxon>
        <taxon>Bacillales</taxon>
        <taxon>Caryophanaceae</taxon>
        <taxon>Sporosarcina</taxon>
    </lineage>
</organism>
<dbReference type="RefSeq" id="WP_381538524.1">
    <property type="nucleotide sequence ID" value="NZ_JBHUGI010000032.1"/>
</dbReference>
<name>A0ABW4SIE4_9BACL</name>
<evidence type="ECO:0000313" key="8">
    <source>
        <dbReference type="Proteomes" id="UP001597218"/>
    </source>
</evidence>
<dbReference type="EMBL" id="JBHUGI010000032">
    <property type="protein sequence ID" value="MFD1928866.1"/>
    <property type="molecule type" value="Genomic_DNA"/>
</dbReference>
<reference evidence="8" key="1">
    <citation type="journal article" date="2019" name="Int. J. Syst. Evol. Microbiol.">
        <title>The Global Catalogue of Microorganisms (GCM) 10K type strain sequencing project: providing services to taxonomists for standard genome sequencing and annotation.</title>
        <authorList>
            <consortium name="The Broad Institute Genomics Platform"/>
            <consortium name="The Broad Institute Genome Sequencing Center for Infectious Disease"/>
            <person name="Wu L."/>
            <person name="Ma J."/>
        </authorList>
    </citation>
    <scope>NUCLEOTIDE SEQUENCE [LARGE SCALE GENOMIC DNA]</scope>
    <source>
        <strain evidence="8">CGMCC 4.7177</strain>
    </source>
</reference>
<keyword evidence="3" id="KW-1003">Cell membrane</keyword>
<evidence type="ECO:0000313" key="7">
    <source>
        <dbReference type="EMBL" id="MFD1928866.1"/>
    </source>
</evidence>
<keyword evidence="8" id="KW-1185">Reference proteome</keyword>
<feature type="domain" description="ABC-type glycine betaine transport system substrate-binding" evidence="6">
    <location>
        <begin position="38"/>
        <end position="279"/>
    </location>
</feature>
<evidence type="ECO:0000259" key="6">
    <source>
        <dbReference type="Pfam" id="PF04069"/>
    </source>
</evidence>
<dbReference type="PANTHER" id="PTHR47737">
    <property type="entry name" value="GLYCINE BETAINE/PROLINE BETAINE TRANSPORT SYSTEM PERMEASE PROTEIN PROW"/>
    <property type="match status" value="1"/>
</dbReference>
<evidence type="ECO:0000256" key="5">
    <source>
        <dbReference type="SAM" id="SignalP"/>
    </source>
</evidence>
<comment type="subcellular location">
    <subcellularLocation>
        <location evidence="1">Cell membrane</location>
    </subcellularLocation>
</comment>
<accession>A0ABW4SIE4</accession>
<feature type="signal peptide" evidence="5">
    <location>
        <begin position="1"/>
        <end position="21"/>
    </location>
</feature>
<dbReference type="InterPro" id="IPR007210">
    <property type="entry name" value="ABC_Gly_betaine_transp_sub-bd"/>
</dbReference>
<sequence>MKKIVLASLMAVLLVIMAACGSDDKETGTESNKKEDTTITFGVTPWTSTVPPTKIAKLIIEDMGYTVEEVNADVGNVVIGLGRGDLDVFMDLWLPVHEVKIEKNKDNIEALSISYDNAALGIVVPTYMTDINSVSDLVGKEDMFNNELYGIEEGAGTTPTINELIDSYGLDMKQITSSEGGMLAQAKRFISDEKPVVFYGWRPHTMFNKYDLKMLEDEKNHFEASTVTVFGNKELKEKAPEVHAFLSNWNISIDDMEELIEVLENDGTDPEELAREWIDNNQDKVNKMLGK</sequence>
<dbReference type="SUPFAM" id="SSF53850">
    <property type="entry name" value="Periplasmic binding protein-like II"/>
    <property type="match status" value="1"/>
</dbReference>
<dbReference type="Proteomes" id="UP001597218">
    <property type="component" value="Unassembled WGS sequence"/>
</dbReference>
<evidence type="ECO:0000256" key="2">
    <source>
        <dbReference type="ARBA" id="ARBA00022448"/>
    </source>
</evidence>
<gene>
    <name evidence="7" type="ORF">ACFSFY_12565</name>
</gene>
<feature type="chain" id="PRO_5046243916" evidence="5">
    <location>
        <begin position="22"/>
        <end position="291"/>
    </location>
</feature>
<dbReference type="PROSITE" id="PS51257">
    <property type="entry name" value="PROKAR_LIPOPROTEIN"/>
    <property type="match status" value="1"/>
</dbReference>
<dbReference type="Pfam" id="PF04069">
    <property type="entry name" value="OpuAC"/>
    <property type="match status" value="1"/>
</dbReference>
<comment type="caution">
    <text evidence="7">The sequence shown here is derived from an EMBL/GenBank/DDBJ whole genome shotgun (WGS) entry which is preliminary data.</text>
</comment>
<protein>
    <submittedName>
        <fullName evidence="7">Glycine betaine ABC transporter substrate-binding protein</fullName>
    </submittedName>
</protein>
<keyword evidence="2" id="KW-0813">Transport</keyword>
<keyword evidence="5" id="KW-0732">Signal</keyword>
<evidence type="ECO:0000256" key="1">
    <source>
        <dbReference type="ARBA" id="ARBA00004236"/>
    </source>
</evidence>
<proteinExistence type="predicted"/>
<dbReference type="Gene3D" id="3.40.190.10">
    <property type="entry name" value="Periplasmic binding protein-like II"/>
    <property type="match status" value="1"/>
</dbReference>